<evidence type="ECO:0000256" key="1">
    <source>
        <dbReference type="SAM" id="MobiDB-lite"/>
    </source>
</evidence>
<dbReference type="EMBL" id="BAAALG010000001">
    <property type="protein sequence ID" value="GAA1089749.1"/>
    <property type="molecule type" value="Genomic_DNA"/>
</dbReference>
<evidence type="ECO:0000313" key="3">
    <source>
        <dbReference type="Proteomes" id="UP001501581"/>
    </source>
</evidence>
<protein>
    <submittedName>
        <fullName evidence="2">Uncharacterized protein</fullName>
    </submittedName>
</protein>
<name>A0ABP4E2T1_9ACTN</name>
<proteinExistence type="predicted"/>
<comment type="caution">
    <text evidence="2">The sequence shown here is derived from an EMBL/GenBank/DDBJ whole genome shotgun (WGS) entry which is preliminary data.</text>
</comment>
<gene>
    <name evidence="2" type="ORF">GCM10009668_00160</name>
</gene>
<accession>A0ABP4E2T1</accession>
<dbReference type="Proteomes" id="UP001501581">
    <property type="component" value="Unassembled WGS sequence"/>
</dbReference>
<organism evidence="2 3">
    <name type="scientific">Nocardioides dubius</name>
    <dbReference type="NCBI Taxonomy" id="317019"/>
    <lineage>
        <taxon>Bacteria</taxon>
        <taxon>Bacillati</taxon>
        <taxon>Actinomycetota</taxon>
        <taxon>Actinomycetes</taxon>
        <taxon>Propionibacteriales</taxon>
        <taxon>Nocardioidaceae</taxon>
        <taxon>Nocardioides</taxon>
    </lineage>
</organism>
<keyword evidence="3" id="KW-1185">Reference proteome</keyword>
<sequence>MGMSATQLGAFFARGGAAMNLLLNDHGFIEGGPGAWRPTELGAPFATWVDKDNGYGGYAHRSWSWLSWSDDIRDALEASIKANPDGVLSTAAASAVVTGADAAVKSSGSGKGMWIVLGLTAAAAVPIIKYVQTKKSPAPEALTPAVTQGADSHEAPDATAVAPT</sequence>
<reference evidence="3" key="1">
    <citation type="journal article" date="2019" name="Int. J. Syst. Evol. Microbiol.">
        <title>The Global Catalogue of Microorganisms (GCM) 10K type strain sequencing project: providing services to taxonomists for standard genome sequencing and annotation.</title>
        <authorList>
            <consortium name="The Broad Institute Genomics Platform"/>
            <consortium name="The Broad Institute Genome Sequencing Center for Infectious Disease"/>
            <person name="Wu L."/>
            <person name="Ma J."/>
        </authorList>
    </citation>
    <scope>NUCLEOTIDE SEQUENCE [LARGE SCALE GENOMIC DNA]</scope>
    <source>
        <strain evidence="3">JCM 13008</strain>
    </source>
</reference>
<evidence type="ECO:0000313" key="2">
    <source>
        <dbReference type="EMBL" id="GAA1089749.1"/>
    </source>
</evidence>
<feature type="region of interest" description="Disordered" evidence="1">
    <location>
        <begin position="141"/>
        <end position="164"/>
    </location>
</feature>